<evidence type="ECO:0000313" key="1">
    <source>
        <dbReference type="EMBL" id="KKK95888.1"/>
    </source>
</evidence>
<gene>
    <name evidence="1" type="ORF">LCGC14_2668310</name>
</gene>
<comment type="caution">
    <text evidence="1">The sequence shown here is derived from an EMBL/GenBank/DDBJ whole genome shotgun (WGS) entry which is preliminary data.</text>
</comment>
<proteinExistence type="predicted"/>
<dbReference type="AlphaFoldDB" id="A0A0F8ZPZ4"/>
<sequence length="127" mass="13829">MNEARAIKAIEAVIEEAEKTMYKGREVKTTQKAIRQIEELGLTAAVEKAVPGITNPGGAAYHRLNAVIDAANEKPGVEGDYGQTAEGDYDGAMVKTKGSELWQAMTEEEQKICEECGGTIEDARRRK</sequence>
<organism evidence="1">
    <name type="scientific">marine sediment metagenome</name>
    <dbReference type="NCBI Taxonomy" id="412755"/>
    <lineage>
        <taxon>unclassified sequences</taxon>
        <taxon>metagenomes</taxon>
        <taxon>ecological metagenomes</taxon>
    </lineage>
</organism>
<accession>A0A0F8ZPZ4</accession>
<protein>
    <submittedName>
        <fullName evidence="1">Uncharacterized protein</fullName>
    </submittedName>
</protein>
<feature type="non-terminal residue" evidence="1">
    <location>
        <position position="127"/>
    </location>
</feature>
<reference evidence="1" key="1">
    <citation type="journal article" date="2015" name="Nature">
        <title>Complex archaea that bridge the gap between prokaryotes and eukaryotes.</title>
        <authorList>
            <person name="Spang A."/>
            <person name="Saw J.H."/>
            <person name="Jorgensen S.L."/>
            <person name="Zaremba-Niedzwiedzka K."/>
            <person name="Martijn J."/>
            <person name="Lind A.E."/>
            <person name="van Eijk R."/>
            <person name="Schleper C."/>
            <person name="Guy L."/>
            <person name="Ettema T.J."/>
        </authorList>
    </citation>
    <scope>NUCLEOTIDE SEQUENCE</scope>
</reference>
<name>A0A0F8ZPZ4_9ZZZZ</name>
<dbReference type="EMBL" id="LAZR01046714">
    <property type="protein sequence ID" value="KKK95888.1"/>
    <property type="molecule type" value="Genomic_DNA"/>
</dbReference>